<dbReference type="InterPro" id="IPR015995">
    <property type="entry name" value="MlrC_N"/>
</dbReference>
<dbReference type="Proteomes" id="UP000284178">
    <property type="component" value="Unassembled WGS sequence"/>
</dbReference>
<feature type="domain" description="Microcystin LR degradation protein MlrC N-terminal" evidence="2">
    <location>
        <begin position="2"/>
        <end position="286"/>
    </location>
</feature>
<sequence>MKVLIGGFVAESNARVKKPCALQDFMMKTGDDVVDALYVRDLFEEAGIEVIPTIYADGRAGGRVTREAFDFILEQFLNGVREHIDEIDGMFFFLHGASNVLGLEGGSGEHTIIREIRKLVGPYLPIAMVMDPHGNLSQEQADNCQIIRTFRHSPHTDRPDCHRLVAKLFIDLLNNRRDIHPVYRKVPILVGGERSVSLDEPMVSINKLLDEIEADPRILCCSYHIGYVRHDNAKCGASVIVVPQTENDRAYAEEKADQIAAFAWSKRREFHFTGNALEPEDAFQQAVDYPQSPVVITDSGDNCTAGGPGCNTTILKQCLATKDLHGKRVVFACIADAETALALKDKQPGTHVSVELGANLDELSAKVHLEGTVKATGELHHHYGETLSVGTCTTITLDGTTIDVIIAEKAVSFAEDQQYTAAGLNLFDYDLIIVKQGYIYPRLKELAKFSVMSLTDGATNQRTEKIQYRTILRPMYPIDEI</sequence>
<dbReference type="GeneID" id="83015660"/>
<dbReference type="Pfam" id="PF07171">
    <property type="entry name" value="MlrC_C"/>
    <property type="match status" value="1"/>
</dbReference>
<protein>
    <recommendedName>
        <fullName evidence="5">Microcystin degradation protein MlrC</fullName>
    </recommendedName>
</protein>
<dbReference type="AlphaFoldDB" id="A0A412G0X4"/>
<gene>
    <name evidence="3" type="ORF">DWY25_09620</name>
</gene>
<dbReference type="Pfam" id="PF07364">
    <property type="entry name" value="DUF1485"/>
    <property type="match status" value="1"/>
</dbReference>
<keyword evidence="4" id="KW-1185">Reference proteome</keyword>
<reference evidence="3 4" key="1">
    <citation type="submission" date="2018-08" db="EMBL/GenBank/DDBJ databases">
        <title>A genome reference for cultivated species of the human gut microbiota.</title>
        <authorList>
            <person name="Zou Y."/>
            <person name="Xue W."/>
            <person name="Luo G."/>
        </authorList>
    </citation>
    <scope>NUCLEOTIDE SEQUENCE [LARGE SCALE GENOMIC DNA]</scope>
    <source>
        <strain evidence="3 4">AF24-29</strain>
    </source>
</reference>
<name>A0A412G0X4_9FIRM</name>
<evidence type="ECO:0000259" key="2">
    <source>
        <dbReference type="Pfam" id="PF07364"/>
    </source>
</evidence>
<evidence type="ECO:0000313" key="3">
    <source>
        <dbReference type="EMBL" id="RGR74062.1"/>
    </source>
</evidence>
<evidence type="ECO:0008006" key="5">
    <source>
        <dbReference type="Google" id="ProtNLM"/>
    </source>
</evidence>
<dbReference type="RefSeq" id="WP_117895055.1">
    <property type="nucleotide sequence ID" value="NZ_CABJCV010000010.1"/>
</dbReference>
<evidence type="ECO:0000313" key="4">
    <source>
        <dbReference type="Proteomes" id="UP000284178"/>
    </source>
</evidence>
<comment type="caution">
    <text evidence="3">The sequence shown here is derived from an EMBL/GenBank/DDBJ whole genome shotgun (WGS) entry which is preliminary data.</text>
</comment>
<accession>A0A412G0X4</accession>
<organism evidence="3 4">
    <name type="scientific">Holdemania filiformis</name>
    <dbReference type="NCBI Taxonomy" id="61171"/>
    <lineage>
        <taxon>Bacteria</taxon>
        <taxon>Bacillati</taxon>
        <taxon>Bacillota</taxon>
        <taxon>Erysipelotrichia</taxon>
        <taxon>Erysipelotrichales</taxon>
        <taxon>Erysipelotrichaceae</taxon>
        <taxon>Holdemania</taxon>
    </lineage>
</organism>
<feature type="domain" description="Microcystin LR degradation protein MlrC C-terminal" evidence="1">
    <location>
        <begin position="296"/>
        <end position="469"/>
    </location>
</feature>
<proteinExistence type="predicted"/>
<dbReference type="InterPro" id="IPR010799">
    <property type="entry name" value="MlrC_C"/>
</dbReference>
<dbReference type="EMBL" id="QRUP01000010">
    <property type="protein sequence ID" value="RGR74062.1"/>
    <property type="molecule type" value="Genomic_DNA"/>
</dbReference>
<evidence type="ECO:0000259" key="1">
    <source>
        <dbReference type="Pfam" id="PF07171"/>
    </source>
</evidence>